<reference evidence="11 12" key="1">
    <citation type="submission" date="2016-03" db="EMBL/GenBank/DDBJ databases">
        <authorList>
            <person name="Devillers H."/>
        </authorList>
    </citation>
    <scope>NUCLEOTIDE SEQUENCE [LARGE SCALE GENOMIC DNA]</scope>
    <source>
        <strain evidence="11">CBS 10888</strain>
    </source>
</reference>
<feature type="domain" description="MRH" evidence="10">
    <location>
        <begin position="106"/>
        <end position="222"/>
    </location>
</feature>
<dbReference type="InterPro" id="IPR041039">
    <property type="entry name" value="Yos9_DD"/>
</dbReference>
<dbReference type="InterPro" id="IPR009011">
    <property type="entry name" value="Man6P_isomerase_rcpt-bd_dom_sf"/>
</dbReference>
<dbReference type="AlphaFoldDB" id="A0A1G4J517"/>
<feature type="compositionally biased region" description="Basic and acidic residues" evidence="8">
    <location>
        <begin position="466"/>
        <end position="491"/>
    </location>
</feature>
<dbReference type="GO" id="GO:0005789">
    <property type="term" value="C:endoplasmic reticulum membrane"/>
    <property type="evidence" value="ECO:0007669"/>
    <property type="project" value="UniProtKB-SubCell"/>
</dbReference>
<dbReference type="Proteomes" id="UP000190274">
    <property type="component" value="Chromosome D"/>
</dbReference>
<keyword evidence="6" id="KW-1015">Disulfide bond</keyword>
<evidence type="ECO:0000313" key="12">
    <source>
        <dbReference type="Proteomes" id="UP000190274"/>
    </source>
</evidence>
<feature type="chain" id="PRO_5009235886" description="Endoplasmic reticulum lectin" evidence="9">
    <location>
        <begin position="19"/>
        <end position="491"/>
    </location>
</feature>
<dbReference type="GO" id="GO:0005788">
    <property type="term" value="C:endoplasmic reticulum lumen"/>
    <property type="evidence" value="ECO:0007669"/>
    <property type="project" value="UniProtKB-UniRule"/>
</dbReference>
<evidence type="ECO:0000256" key="6">
    <source>
        <dbReference type="ARBA" id="ARBA00023157"/>
    </source>
</evidence>
<sequence>MVAVRGSVVLMLTAFVWGFNSLDDSFTLPKYSIQYVSPTIFQRTILNNNAMLENGELVDLGNSGAKTCYKPHIRPEEVASDSCQLELLAQEELQQSTKIIQESLEGQCFNYFSGIWRYTYCHGQSITQDQNMPAQEVGLHFLLGQLADEGLQEPQMLNDVTGYYVSERAVNGDMCTEIHAGREVEVKYVCDSGSSQAFISDVKEVMLCHYVMTIAIPNLCHLQLLSAGESKKSAHPIVCADSNPVNPLTTSRFQPFFLGQGFYFLQNRYGSGVLDGQNVSKLLYIDDVIFSEDDSGLHPSEDLFLERAVKAFQELTTKGLLAVPGTQAFSPGDTLSWVSEVVDNKGNSICILKVKVGEDAVAQLTFDRMSSGSSHITENVIQYTRATIQEPNLVEDFPETIAESSRRDRTFDVNVKKDAKIIEEESMQAFAKNLAMHLNMARGDSEEEFEVHIGPAILDRGNSGQTDHKKQPVNKAPRDRGSQNEVEHDEL</sequence>
<gene>
    <name evidence="11" type="ORF">LADA_0D02586G</name>
</gene>
<evidence type="ECO:0000313" key="11">
    <source>
        <dbReference type="EMBL" id="SCU84590.1"/>
    </source>
</evidence>
<evidence type="ECO:0000259" key="10">
    <source>
        <dbReference type="PROSITE" id="PS51914"/>
    </source>
</evidence>
<dbReference type="EMBL" id="LT598454">
    <property type="protein sequence ID" value="SCU84590.1"/>
    <property type="molecule type" value="Genomic_DNA"/>
</dbReference>
<keyword evidence="7" id="KW-0472">Membrane</keyword>
<feature type="signal peptide" evidence="9">
    <location>
        <begin position="1"/>
        <end position="18"/>
    </location>
</feature>
<evidence type="ECO:0000256" key="2">
    <source>
        <dbReference type="ARBA" id="ARBA00009918"/>
    </source>
</evidence>
<keyword evidence="12" id="KW-1185">Reference proteome</keyword>
<evidence type="ECO:0000256" key="8">
    <source>
        <dbReference type="SAM" id="MobiDB-lite"/>
    </source>
</evidence>
<dbReference type="Pfam" id="PF07915">
    <property type="entry name" value="PRKCSH"/>
    <property type="match status" value="1"/>
</dbReference>
<dbReference type="InterPro" id="IPR044865">
    <property type="entry name" value="MRH_dom"/>
</dbReference>
<name>A0A1G4J517_9SACH</name>
<dbReference type="InterPro" id="IPR012913">
    <property type="entry name" value="OS9-like_dom"/>
</dbReference>
<evidence type="ECO:0000256" key="5">
    <source>
        <dbReference type="ARBA" id="ARBA00022824"/>
    </source>
</evidence>
<dbReference type="GO" id="GO:0030970">
    <property type="term" value="P:retrograde protein transport, ER to cytosol"/>
    <property type="evidence" value="ECO:0007669"/>
    <property type="project" value="TreeGrafter"/>
</dbReference>
<keyword evidence="5 7" id="KW-0256">Endoplasmic reticulum</keyword>
<protein>
    <recommendedName>
        <fullName evidence="7">Endoplasmic reticulum lectin</fullName>
    </recommendedName>
    <alternativeName>
        <fullName evidence="7">Protein OS-9 homolog</fullName>
    </alternativeName>
</protein>
<proteinExistence type="inferred from homology"/>
<dbReference type="GO" id="GO:0030968">
    <property type="term" value="P:endoplasmic reticulum unfolded protein response"/>
    <property type="evidence" value="ECO:0007669"/>
    <property type="project" value="UniProtKB-UniRule"/>
</dbReference>
<evidence type="ECO:0000256" key="4">
    <source>
        <dbReference type="ARBA" id="ARBA00022734"/>
    </source>
</evidence>
<comment type="subcellular location">
    <subcellularLocation>
        <location evidence="1 7">Endoplasmic reticulum membrane</location>
        <topology evidence="1 7">Peripheral membrane protein</topology>
        <orientation evidence="1 7">Lumenal side</orientation>
    </subcellularLocation>
</comment>
<dbReference type="PROSITE" id="PS51914">
    <property type="entry name" value="MRH"/>
    <property type="match status" value="1"/>
</dbReference>
<comment type="similarity">
    <text evidence="2 7">Belongs to the OS-9 family.</text>
</comment>
<dbReference type="Gene3D" id="2.70.130.10">
    <property type="entry name" value="Mannose-6-phosphate receptor binding domain"/>
    <property type="match status" value="1"/>
</dbReference>
<dbReference type="STRING" id="1266660.A0A1G4J517"/>
<dbReference type="OrthoDB" id="448954at2759"/>
<evidence type="ECO:0000256" key="7">
    <source>
        <dbReference type="RuleBase" id="RU369099"/>
    </source>
</evidence>
<dbReference type="PANTHER" id="PTHR15414">
    <property type="entry name" value="OS-9-RELATED"/>
    <property type="match status" value="1"/>
</dbReference>
<organism evidence="11 12">
    <name type="scientific">Lachancea dasiensis</name>
    <dbReference type="NCBI Taxonomy" id="1072105"/>
    <lineage>
        <taxon>Eukaryota</taxon>
        <taxon>Fungi</taxon>
        <taxon>Dikarya</taxon>
        <taxon>Ascomycota</taxon>
        <taxon>Saccharomycotina</taxon>
        <taxon>Saccharomycetes</taxon>
        <taxon>Saccharomycetales</taxon>
        <taxon>Saccharomycetaceae</taxon>
        <taxon>Lachancea</taxon>
    </lineage>
</organism>
<dbReference type="InterPro" id="IPR045149">
    <property type="entry name" value="OS-9-like"/>
</dbReference>
<keyword evidence="4 7" id="KW-0430">Lectin</keyword>
<comment type="function">
    <text evidence="7">Lectin involved in the quality control of the secretory pathway. As a member of the endoplasmic reticulum-associated degradation lumenal (ERAD-L) surveillance system, targets misfolded endoplasmic reticulum lumenal glycoproteins for degradation.</text>
</comment>
<dbReference type="Gene3D" id="3.10.310.60">
    <property type="match status" value="1"/>
</dbReference>
<dbReference type="GO" id="GO:0030246">
    <property type="term" value="F:carbohydrate binding"/>
    <property type="evidence" value="ECO:0007669"/>
    <property type="project" value="UniProtKB-UniRule"/>
</dbReference>
<evidence type="ECO:0000256" key="3">
    <source>
        <dbReference type="ARBA" id="ARBA00022729"/>
    </source>
</evidence>
<accession>A0A1G4J517</accession>
<evidence type="ECO:0000256" key="1">
    <source>
        <dbReference type="ARBA" id="ARBA00004367"/>
    </source>
</evidence>
<dbReference type="PANTHER" id="PTHR15414:SF0">
    <property type="entry name" value="ENDOPLASMIC RETICULUM LECTIN 1"/>
    <property type="match status" value="1"/>
</dbReference>
<dbReference type="Pfam" id="PF17880">
    <property type="entry name" value="Yos9_DD"/>
    <property type="match status" value="1"/>
</dbReference>
<feature type="region of interest" description="Disordered" evidence="8">
    <location>
        <begin position="457"/>
        <end position="491"/>
    </location>
</feature>
<evidence type="ECO:0000256" key="9">
    <source>
        <dbReference type="SAM" id="SignalP"/>
    </source>
</evidence>
<keyword evidence="3 9" id="KW-0732">Signal</keyword>